<dbReference type="Proteomes" id="UP000076727">
    <property type="component" value="Unassembled WGS sequence"/>
</dbReference>
<feature type="compositionally biased region" description="Basic residues" evidence="1">
    <location>
        <begin position="55"/>
        <end position="65"/>
    </location>
</feature>
<dbReference type="AlphaFoldDB" id="A0A165RLV7"/>
<reference evidence="2 3" key="1">
    <citation type="journal article" date="2016" name="Mol. Biol. Evol.">
        <title>Comparative Genomics of Early-Diverging Mushroom-Forming Fungi Provides Insights into the Origins of Lignocellulose Decay Capabilities.</title>
        <authorList>
            <person name="Nagy L.G."/>
            <person name="Riley R."/>
            <person name="Tritt A."/>
            <person name="Adam C."/>
            <person name="Daum C."/>
            <person name="Floudas D."/>
            <person name="Sun H."/>
            <person name="Yadav J.S."/>
            <person name="Pangilinan J."/>
            <person name="Larsson K.H."/>
            <person name="Matsuura K."/>
            <person name="Barry K."/>
            <person name="Labutti K."/>
            <person name="Kuo R."/>
            <person name="Ohm R.A."/>
            <person name="Bhattacharya S.S."/>
            <person name="Shirouzu T."/>
            <person name="Yoshinaga Y."/>
            <person name="Martin F.M."/>
            <person name="Grigoriev I.V."/>
            <person name="Hibbett D.S."/>
        </authorList>
    </citation>
    <scope>NUCLEOTIDE SEQUENCE [LARGE SCALE GENOMIC DNA]</scope>
    <source>
        <strain evidence="2 3">L-15889</strain>
    </source>
</reference>
<sequence length="128" mass="14442">MRPIRGLFPQWAVHVSRPSPWPASECPNPIRLRAACLLSFVYAKSAPPVPGTRPGARHTRPRRWALQKSPGTRGVCTAQAPRLRREKNSRMRVCCAIRTRGVCMSKEEVLCVQAYPAPNWQAGWIRSQ</sequence>
<gene>
    <name evidence="2" type="ORF">DAEQUDRAFT_152657</name>
</gene>
<evidence type="ECO:0000256" key="1">
    <source>
        <dbReference type="SAM" id="MobiDB-lite"/>
    </source>
</evidence>
<dbReference type="EMBL" id="KV429048">
    <property type="protein sequence ID" value="KZT70926.1"/>
    <property type="molecule type" value="Genomic_DNA"/>
</dbReference>
<proteinExistence type="predicted"/>
<keyword evidence="3" id="KW-1185">Reference proteome</keyword>
<accession>A0A165RLV7</accession>
<name>A0A165RLV7_9APHY</name>
<feature type="region of interest" description="Disordered" evidence="1">
    <location>
        <begin position="49"/>
        <end position="75"/>
    </location>
</feature>
<protein>
    <submittedName>
        <fullName evidence="2">Uncharacterized protein</fullName>
    </submittedName>
</protein>
<evidence type="ECO:0000313" key="2">
    <source>
        <dbReference type="EMBL" id="KZT70926.1"/>
    </source>
</evidence>
<organism evidence="2 3">
    <name type="scientific">Daedalea quercina L-15889</name>
    <dbReference type="NCBI Taxonomy" id="1314783"/>
    <lineage>
        <taxon>Eukaryota</taxon>
        <taxon>Fungi</taxon>
        <taxon>Dikarya</taxon>
        <taxon>Basidiomycota</taxon>
        <taxon>Agaricomycotina</taxon>
        <taxon>Agaricomycetes</taxon>
        <taxon>Polyporales</taxon>
        <taxon>Fomitopsis</taxon>
    </lineage>
</organism>
<evidence type="ECO:0000313" key="3">
    <source>
        <dbReference type="Proteomes" id="UP000076727"/>
    </source>
</evidence>